<dbReference type="InterPro" id="IPR004860">
    <property type="entry name" value="LAGLIDADG_dom"/>
</dbReference>
<feature type="domain" description="DOD-type homing endonuclease" evidence="3">
    <location>
        <begin position="174"/>
        <end position="319"/>
    </location>
</feature>
<dbReference type="PRINTS" id="PR00379">
    <property type="entry name" value="INTEIN"/>
</dbReference>
<dbReference type="InterPro" id="IPR006142">
    <property type="entry name" value="INTEIN"/>
</dbReference>
<evidence type="ECO:0000259" key="3">
    <source>
        <dbReference type="PROSITE" id="PS50819"/>
    </source>
</evidence>
<proteinExistence type="predicted"/>
<dbReference type="SUPFAM" id="SSF55608">
    <property type="entry name" value="Homing endonucleases"/>
    <property type="match status" value="1"/>
</dbReference>
<dbReference type="SMART" id="SM00305">
    <property type="entry name" value="HintC"/>
    <property type="match status" value="1"/>
</dbReference>
<keyword evidence="1" id="KW-0068">Autocatalytic cleavage</keyword>
<dbReference type="PROSITE" id="PS50818">
    <property type="entry name" value="INTEIN_C_TER"/>
    <property type="match status" value="1"/>
</dbReference>
<gene>
    <name evidence="4" type="ORF">J3U87_29025</name>
</gene>
<dbReference type="Proteomes" id="UP000663929">
    <property type="component" value="Chromosome"/>
</dbReference>
<dbReference type="PROSITE" id="PS50817">
    <property type="entry name" value="INTEIN_N_TER"/>
    <property type="match status" value="1"/>
</dbReference>
<dbReference type="InterPro" id="IPR003587">
    <property type="entry name" value="Hint_dom_N"/>
</dbReference>
<evidence type="ECO:0000313" key="4">
    <source>
        <dbReference type="EMBL" id="QTD49645.1"/>
    </source>
</evidence>
<dbReference type="CDD" id="cd00081">
    <property type="entry name" value="Hint"/>
    <property type="match status" value="1"/>
</dbReference>
<dbReference type="Pfam" id="PF14890">
    <property type="entry name" value="Intein_splicing"/>
    <property type="match status" value="1"/>
</dbReference>
<evidence type="ECO:0000256" key="1">
    <source>
        <dbReference type="ARBA" id="ARBA00022813"/>
    </source>
</evidence>
<dbReference type="Gene3D" id="3.40.50.300">
    <property type="entry name" value="P-loop containing nucleotide triphosphate hydrolases"/>
    <property type="match status" value="1"/>
</dbReference>
<dbReference type="NCBIfam" id="TIGR01445">
    <property type="entry name" value="intein_Nterm"/>
    <property type="match status" value="1"/>
</dbReference>
<evidence type="ECO:0000256" key="2">
    <source>
        <dbReference type="ARBA" id="ARBA00023000"/>
    </source>
</evidence>
<dbReference type="InterPro" id="IPR036844">
    <property type="entry name" value="Hint_dom_sf"/>
</dbReference>
<dbReference type="RefSeq" id="WP_237379278.1">
    <property type="nucleotide sequence ID" value="NZ_CP071793.1"/>
</dbReference>
<dbReference type="InterPro" id="IPR030934">
    <property type="entry name" value="Intein_C"/>
</dbReference>
<organism evidence="4 5">
    <name type="scientific">Sulfidibacter corallicola</name>
    <dbReference type="NCBI Taxonomy" id="2818388"/>
    <lineage>
        <taxon>Bacteria</taxon>
        <taxon>Pseudomonadati</taxon>
        <taxon>Acidobacteriota</taxon>
        <taxon>Holophagae</taxon>
        <taxon>Acanthopleuribacterales</taxon>
        <taxon>Acanthopleuribacteraceae</taxon>
        <taxon>Sulfidibacter</taxon>
    </lineage>
</organism>
<dbReference type="NCBIfam" id="TIGR01443">
    <property type="entry name" value="intein_Cterm"/>
    <property type="match status" value="1"/>
</dbReference>
<dbReference type="Pfam" id="PF14528">
    <property type="entry name" value="LAGLIDADG_3"/>
    <property type="match status" value="1"/>
</dbReference>
<dbReference type="Gene3D" id="2.170.16.10">
    <property type="entry name" value="Hedgehog/Intein (Hint) domain"/>
    <property type="match status" value="2"/>
</dbReference>
<dbReference type="InterPro" id="IPR003586">
    <property type="entry name" value="Hint_dom_C"/>
</dbReference>
<name>A0A8A4TSX4_SULCO</name>
<dbReference type="InterPro" id="IPR027434">
    <property type="entry name" value="Homing_endonucl"/>
</dbReference>
<dbReference type="SUPFAM" id="SSF51294">
    <property type="entry name" value="Hedgehog/intein (Hint) domain"/>
    <property type="match status" value="1"/>
</dbReference>
<dbReference type="Gene3D" id="3.10.28.10">
    <property type="entry name" value="Homing endonucleases"/>
    <property type="match status" value="1"/>
</dbReference>
<dbReference type="Gene3D" id="3.30.420.240">
    <property type="match status" value="1"/>
</dbReference>
<dbReference type="GO" id="GO:0004519">
    <property type="term" value="F:endonuclease activity"/>
    <property type="evidence" value="ECO:0007669"/>
    <property type="project" value="InterPro"/>
</dbReference>
<keyword evidence="2" id="KW-0651">Protein splicing</keyword>
<keyword evidence="5" id="KW-1185">Reference proteome</keyword>
<dbReference type="SMART" id="SM00306">
    <property type="entry name" value="HintN"/>
    <property type="match status" value="1"/>
</dbReference>
<evidence type="ECO:0000313" key="5">
    <source>
        <dbReference type="Proteomes" id="UP000663929"/>
    </source>
</evidence>
<dbReference type="InterPro" id="IPR006141">
    <property type="entry name" value="Intein_N"/>
</dbReference>
<protein>
    <recommendedName>
        <fullName evidence="3">DOD-type homing endonuclease domain-containing protein</fullName>
    </recommendedName>
</protein>
<accession>A0A8A4TSX4</accession>
<sequence>MTKSKRDHRKILETLQNPVRWGETYLQNRDGSPRTYWPHQVEDLICDERNIVHLDGRDVGKCMCGNVLILDTQTGERIRIDQLKPGRTITVLAPNGKLETTTNYQVHANGPRPTFKLTTRLGRSITATGNHPFLTDHGWRTLDDLQPRSWLAVPRNLPVSLPTNPAMTDDQLQLLAFLLADGSLTSGNVVFTKEDPLIADEFQLAVGRTWPWLTTHRFDEINYRVVNDPAITSNRLNACRAWLEGHGLFGCRSENKFIPDEIFRCSSRQVAVFLAALFGCDGWFCLKRRGTTMQPEVGYCSASMAVIDGIAHLLMRVGIVARTRTRMVDGRPYRVLEIKPTAYILRFERLIGMAGIKGLNLAAFCSDFGGCPEDPDSIPKALIQRVLRSEKSIETKCNQGGFGRYNTRRFKLGRIARQTRSSDLHKVAASDIYWDEVTAIEPAGIAETYDLSVPGYRNFVANDIIVHNSICLTTDCLHFGFTTKGGKGLIAAPHQGQLDTLAEEIEYQVDHNPDLARSIAKTRMGAPKIIRKPYFRVEFTNGTVLYFRPAGANGESFRSLHVHRVWVDEGAWLTERAWKALRQCLLTGGRMRIYSTPNGMRNTTYYRLTTNSSFKVFRWPSWISPLWTKDRERDLLDFYGGRDTAGWQHEVAGEHGKPSYSAFNLDAFNACRKEVLAYSRIAITGAELTDCADESAVFDRLEMLLNLEPQDGVFWIGGDLGYTNDPTELVVFREDESGGKPVLTLFLRVHMEQVAYPCISQVIALLDHHFSATGIGVDYGGNGMAVVQELLGLDKYKSNSLNGRLLGIHFGGMTTVTVRGGQEIKKRTKEHMTQLINGALQRRELIIPASDSDIEDEFTTHTYVLRDGRVIYSKGHDHIIDAVRCAMLVRERSQTNQDGGQARCVLPVVTNPVFL</sequence>
<dbReference type="KEGG" id="scor:J3U87_29025"/>
<dbReference type="EMBL" id="CP071793">
    <property type="protein sequence ID" value="QTD49645.1"/>
    <property type="molecule type" value="Genomic_DNA"/>
</dbReference>
<dbReference type="InterPro" id="IPR004042">
    <property type="entry name" value="Intein_endonuc_central"/>
</dbReference>
<dbReference type="AlphaFoldDB" id="A0A8A4TSX4"/>
<dbReference type="InterPro" id="IPR027417">
    <property type="entry name" value="P-loop_NTPase"/>
</dbReference>
<dbReference type="PROSITE" id="PS50819">
    <property type="entry name" value="INTEIN_ENDONUCLEASE"/>
    <property type="match status" value="1"/>
</dbReference>
<dbReference type="GO" id="GO:0016539">
    <property type="term" value="P:intein-mediated protein splicing"/>
    <property type="evidence" value="ECO:0007669"/>
    <property type="project" value="InterPro"/>
</dbReference>
<reference evidence="4" key="1">
    <citation type="submission" date="2021-03" db="EMBL/GenBank/DDBJ databases">
        <title>Acanthopleuribacteraceae sp. M133.</title>
        <authorList>
            <person name="Wang G."/>
        </authorList>
    </citation>
    <scope>NUCLEOTIDE SEQUENCE</scope>
    <source>
        <strain evidence="4">M133</strain>
    </source>
</reference>